<dbReference type="RefSeq" id="WP_237868937.1">
    <property type="nucleotide sequence ID" value="NZ_JAKLUA010000001.1"/>
</dbReference>
<evidence type="ECO:0000313" key="3">
    <source>
        <dbReference type="Proteomes" id="UP001139012"/>
    </source>
</evidence>
<evidence type="ECO:0000313" key="2">
    <source>
        <dbReference type="EMBL" id="MCG2665736.1"/>
    </source>
</evidence>
<dbReference type="EMBL" id="JAKLUA010000001">
    <property type="protein sequence ID" value="MCG2665736.1"/>
    <property type="molecule type" value="Genomic_DNA"/>
</dbReference>
<sequence>MNRDLHSALKAEVISKINAGTIEVVLARLQWGKDVKGFSLHVNPSSYSTAGLQTTDFLGYLGFQRHDRCNFTSFQRCYCKWVNEDFNLQEFASAFNAGYGHVGRAQEALQACGFQLRQPEGWGFFNGRPSGRSSHVSEQISGDGHTAMNVRPMKATEDDRFQFRFTFIDTGRDKAFITHYRPKHLPASSEITGVFKYLGLQEFHSCPEFEFEPCYFTTRRFAQNEGRPFDGNVEHAHRCFDALLTRFSPGIESLLAANAAVENVGMPFLPLVRPAERMKADIATKVIRPVKPAAPKQAGKPTAPPIPDNFDVAISFAGTEREHAQKLAEQLREAGYTVFYDDFYPEQLWGKNLTVFFDEIFRKKARFCVMFISKEYRERKWTIHEARSAQARALDEKGNEYILPIRVDDTDLEGLLPTIGYVPISTGVEKIGEMLVKKLRS</sequence>
<dbReference type="PROSITE" id="PS50104">
    <property type="entry name" value="TIR"/>
    <property type="match status" value="1"/>
</dbReference>
<keyword evidence="3" id="KW-1185">Reference proteome</keyword>
<dbReference type="InterPro" id="IPR000157">
    <property type="entry name" value="TIR_dom"/>
</dbReference>
<dbReference type="Pfam" id="PF13676">
    <property type="entry name" value="TIR_2"/>
    <property type="match status" value="1"/>
</dbReference>
<protein>
    <submittedName>
        <fullName evidence="2">TIR domain-containing protein</fullName>
    </submittedName>
</protein>
<dbReference type="Gene3D" id="3.40.50.10140">
    <property type="entry name" value="Toll/interleukin-1 receptor homology (TIR) domain"/>
    <property type="match status" value="1"/>
</dbReference>
<proteinExistence type="predicted"/>
<organism evidence="2 3">
    <name type="scientific">Bradyrhizobium zhengyangense</name>
    <dbReference type="NCBI Taxonomy" id="2911009"/>
    <lineage>
        <taxon>Bacteria</taxon>
        <taxon>Pseudomonadati</taxon>
        <taxon>Pseudomonadota</taxon>
        <taxon>Alphaproteobacteria</taxon>
        <taxon>Hyphomicrobiales</taxon>
        <taxon>Nitrobacteraceae</taxon>
        <taxon>Bradyrhizobium</taxon>
    </lineage>
</organism>
<name>A0ABS9LFF5_9BRAD</name>
<dbReference type="SUPFAM" id="SSF52200">
    <property type="entry name" value="Toll/Interleukin receptor TIR domain"/>
    <property type="match status" value="1"/>
</dbReference>
<evidence type="ECO:0000259" key="1">
    <source>
        <dbReference type="PROSITE" id="PS50104"/>
    </source>
</evidence>
<feature type="domain" description="TIR" evidence="1">
    <location>
        <begin position="308"/>
        <end position="439"/>
    </location>
</feature>
<accession>A0ABS9LFF5</accession>
<dbReference type="InterPro" id="IPR035897">
    <property type="entry name" value="Toll_tir_struct_dom_sf"/>
</dbReference>
<dbReference type="SMART" id="SM00255">
    <property type="entry name" value="TIR"/>
    <property type="match status" value="1"/>
</dbReference>
<reference evidence="2" key="1">
    <citation type="submission" date="2022-01" db="EMBL/GenBank/DDBJ databases">
        <title>Genome sequnece data of strain Bradyrhizobium sp. nov.</title>
        <authorList>
            <person name="Zhang J."/>
        </authorList>
    </citation>
    <scope>NUCLEOTIDE SEQUENCE</scope>
    <source>
        <strain evidence="2">WYCCWR 12774</strain>
    </source>
</reference>
<comment type="caution">
    <text evidence="2">The sequence shown here is derived from an EMBL/GenBank/DDBJ whole genome shotgun (WGS) entry which is preliminary data.</text>
</comment>
<dbReference type="Proteomes" id="UP001139012">
    <property type="component" value="Unassembled WGS sequence"/>
</dbReference>
<gene>
    <name evidence="2" type="ORF">L6637_02165</name>
</gene>